<accession>A0ABM8HPY1</accession>
<gene>
    <name evidence="2" type="ORF">DESUT3_08680</name>
</gene>
<proteinExistence type="predicted"/>
<sequence>MVVGFNHNFRYRGEVFHVQTEDGGRKNPQIVTLLYRGGTILASKKTSYADLDKVNNLDRVVEELMKEQHKDMLRRLKNGEFDSRIEASLAKVPAPAREKTPPPPVDQPAPAEADAAGPAAGPRPSAEPPPARQTPSRPVAAGPAPAKAEPAKEKAAEKAPEMSLDDIILSYLVGEDHK</sequence>
<protein>
    <submittedName>
        <fullName evidence="2">Uncharacterized protein</fullName>
    </submittedName>
</protein>
<keyword evidence="3" id="KW-1185">Reference proteome</keyword>
<reference evidence="2 3" key="2">
    <citation type="journal article" date="2021" name="Int. J. Syst. Evol. Microbiol.">
        <title>Isolation and Polyphasic Characterization of Desulfuromonas versatilis sp. Nov., an Electrogenic Bacteria Capable of Versatile Metabolism Isolated from a Graphene Oxide-Reducing Enrichment Culture.</title>
        <authorList>
            <person name="Xie L."/>
            <person name="Yoshida N."/>
            <person name="Ishii S."/>
            <person name="Meng L."/>
        </authorList>
    </citation>
    <scope>NUCLEOTIDE SEQUENCE [LARGE SCALE GENOMIC DNA]</scope>
    <source>
        <strain evidence="2 3">NIT-T3</strain>
    </source>
</reference>
<dbReference type="Proteomes" id="UP001319827">
    <property type="component" value="Chromosome"/>
</dbReference>
<feature type="region of interest" description="Disordered" evidence="1">
    <location>
        <begin position="87"/>
        <end position="165"/>
    </location>
</feature>
<evidence type="ECO:0000313" key="3">
    <source>
        <dbReference type="Proteomes" id="UP001319827"/>
    </source>
</evidence>
<feature type="compositionally biased region" description="Basic and acidic residues" evidence="1">
    <location>
        <begin position="149"/>
        <end position="160"/>
    </location>
</feature>
<dbReference type="EMBL" id="AP024355">
    <property type="protein sequence ID" value="BCR03799.1"/>
    <property type="molecule type" value="Genomic_DNA"/>
</dbReference>
<evidence type="ECO:0000256" key="1">
    <source>
        <dbReference type="SAM" id="MobiDB-lite"/>
    </source>
</evidence>
<feature type="compositionally biased region" description="Low complexity" evidence="1">
    <location>
        <begin position="108"/>
        <end position="124"/>
    </location>
</feature>
<dbReference type="RefSeq" id="WP_221251243.1">
    <property type="nucleotide sequence ID" value="NZ_AP024355.1"/>
</dbReference>
<organism evidence="2 3">
    <name type="scientific">Desulfuromonas versatilis</name>
    <dbReference type="NCBI Taxonomy" id="2802975"/>
    <lineage>
        <taxon>Bacteria</taxon>
        <taxon>Pseudomonadati</taxon>
        <taxon>Thermodesulfobacteriota</taxon>
        <taxon>Desulfuromonadia</taxon>
        <taxon>Desulfuromonadales</taxon>
        <taxon>Desulfuromonadaceae</taxon>
        <taxon>Desulfuromonas</taxon>
    </lineage>
</organism>
<evidence type="ECO:0000313" key="2">
    <source>
        <dbReference type="EMBL" id="BCR03799.1"/>
    </source>
</evidence>
<reference evidence="2 3" key="1">
    <citation type="journal article" date="2016" name="C (Basel)">
        <title>Selective Growth of and Electricity Production by Marine Exoelectrogenic Bacteria in Self-Aggregated Hydrogel of Microbially Reduced Graphene Oxide.</title>
        <authorList>
            <person name="Yoshida N."/>
            <person name="Goto Y."/>
            <person name="Miyata Y."/>
        </authorList>
    </citation>
    <scope>NUCLEOTIDE SEQUENCE [LARGE SCALE GENOMIC DNA]</scope>
    <source>
        <strain evidence="2 3">NIT-T3</strain>
    </source>
</reference>
<name>A0ABM8HPY1_9BACT</name>